<gene>
    <name evidence="2" type="ORF">ABVC42_05645</name>
    <name evidence="3" type="ORF">CYJ79_07805</name>
    <name evidence="4" type="ORF">ERD32_08490</name>
</gene>
<evidence type="ECO:0000259" key="1">
    <source>
        <dbReference type="Pfam" id="PF01883"/>
    </source>
</evidence>
<reference evidence="3 5" key="1">
    <citation type="submission" date="2017-12" db="EMBL/GenBank/DDBJ databases">
        <title>Phylogenetic diversity of female urinary microbiome.</title>
        <authorList>
            <person name="Thomas-White K."/>
            <person name="Wolfe A.J."/>
        </authorList>
    </citation>
    <scope>NUCLEOTIDE SEQUENCE [LARGE SCALE GENOMIC DNA]</scope>
    <source>
        <strain evidence="3 5">UMB0085</strain>
    </source>
</reference>
<dbReference type="EMBL" id="JBETVU010000012">
    <property type="protein sequence ID" value="MES5149410.1"/>
    <property type="molecule type" value="Genomic_DNA"/>
</dbReference>
<dbReference type="EMBL" id="SCLX01000054">
    <property type="protein sequence ID" value="RXF57137.1"/>
    <property type="molecule type" value="Genomic_DNA"/>
</dbReference>
<protein>
    <submittedName>
        <fullName evidence="4">Metal-sulfur cluster assembly factor</fullName>
    </submittedName>
</protein>
<evidence type="ECO:0000313" key="3">
    <source>
        <dbReference type="EMBL" id="PLT10922.1"/>
    </source>
</evidence>
<dbReference type="AlphaFoldDB" id="A0A135ZEZ3"/>
<name>A0A135ZEZ3_9LACO</name>
<evidence type="ECO:0000313" key="2">
    <source>
        <dbReference type="EMBL" id="MES5149410.1"/>
    </source>
</evidence>
<keyword evidence="7" id="KW-1185">Reference proteome</keyword>
<dbReference type="Gene3D" id="3.30.300.130">
    <property type="entry name" value="Fe-S cluster assembly (FSCA)"/>
    <property type="match status" value="1"/>
</dbReference>
<evidence type="ECO:0000313" key="6">
    <source>
        <dbReference type="Proteomes" id="UP000289808"/>
    </source>
</evidence>
<evidence type="ECO:0000313" key="5">
    <source>
        <dbReference type="Proteomes" id="UP000235119"/>
    </source>
</evidence>
<dbReference type="Pfam" id="PF01883">
    <property type="entry name" value="FeS_assembly_P"/>
    <property type="match status" value="1"/>
</dbReference>
<accession>A0A135ZEZ3</accession>
<dbReference type="SUPFAM" id="SSF117916">
    <property type="entry name" value="Fe-S cluster assembly (FSCA) domain-like"/>
    <property type="match status" value="1"/>
</dbReference>
<dbReference type="PANTHER" id="PTHR42831">
    <property type="entry name" value="FE-S PROTEIN MATURATION AUXILIARY FACTOR YITW"/>
    <property type="match status" value="1"/>
</dbReference>
<dbReference type="InterPro" id="IPR052339">
    <property type="entry name" value="Fe-S_Maturation_MIP18"/>
</dbReference>
<evidence type="ECO:0000313" key="4">
    <source>
        <dbReference type="EMBL" id="RXF57137.1"/>
    </source>
</evidence>
<dbReference type="InterPro" id="IPR002744">
    <property type="entry name" value="MIP18-like"/>
</dbReference>
<dbReference type="EMBL" id="PKIW01000037">
    <property type="protein sequence ID" value="PLT10922.1"/>
    <property type="molecule type" value="Genomic_DNA"/>
</dbReference>
<comment type="caution">
    <text evidence="4">The sequence shown here is derived from an EMBL/GenBank/DDBJ whole genome shotgun (WGS) entry which is preliminary data.</text>
</comment>
<evidence type="ECO:0000313" key="7">
    <source>
        <dbReference type="Proteomes" id="UP001434419"/>
    </source>
</evidence>
<sequence length="107" mass="12206">MLEIENLSDQEKDVYQALKDVIDPELQVDIVDLGLIYGIEVNDHLCQITMTLTIMGCPLSEWLNNEITKAAESVAEIDDCQIKLVWYPQWNPNMMSRIARMTLGIHG</sequence>
<dbReference type="RefSeq" id="WP_005719100.1">
    <property type="nucleotide sequence ID" value="NZ_CP033426.1"/>
</dbReference>
<reference evidence="2" key="3">
    <citation type="submission" date="2024-06" db="EMBL/GenBank/DDBJ databases">
        <title>Vaginal Lactobacillus fatty acid response mechanisms reveal a metabolite-targeted strategy for bacterial vaginosis treatment.</title>
        <authorList>
            <person name="Zhu M."/>
            <person name="Blainey P.C."/>
            <person name="Bloom S.M."/>
            <person name="Kwon D.S."/>
        </authorList>
    </citation>
    <scope>NUCLEOTIDE SEQUENCE</scope>
    <source>
        <strain evidence="2">194_F1_1</strain>
    </source>
</reference>
<dbReference type="Proteomes" id="UP000289808">
    <property type="component" value="Unassembled WGS sequence"/>
</dbReference>
<dbReference type="InterPro" id="IPR034904">
    <property type="entry name" value="FSCA_dom_sf"/>
</dbReference>
<reference evidence="4 6" key="2">
    <citation type="submission" date="2019-01" db="EMBL/GenBank/DDBJ databases">
        <title>The genome sequence of Lactobacillus crispatus L49.</title>
        <authorList>
            <person name="Zhong J."/>
            <person name="Zhang J."/>
        </authorList>
    </citation>
    <scope>NUCLEOTIDE SEQUENCE [LARGE SCALE GENOMIC DNA]</scope>
    <source>
        <strain evidence="4 6">L49</strain>
    </source>
</reference>
<dbReference type="Proteomes" id="UP000235119">
    <property type="component" value="Unassembled WGS sequence"/>
</dbReference>
<organism evidence="4 6">
    <name type="scientific">Lactobacillus crispatus</name>
    <dbReference type="NCBI Taxonomy" id="47770"/>
    <lineage>
        <taxon>Bacteria</taxon>
        <taxon>Bacillati</taxon>
        <taxon>Bacillota</taxon>
        <taxon>Bacilli</taxon>
        <taxon>Lactobacillales</taxon>
        <taxon>Lactobacillaceae</taxon>
        <taxon>Lactobacillus</taxon>
    </lineage>
</organism>
<dbReference type="PANTHER" id="PTHR42831:SF1">
    <property type="entry name" value="FE-S PROTEIN MATURATION AUXILIARY FACTOR YITW"/>
    <property type="match status" value="1"/>
</dbReference>
<proteinExistence type="predicted"/>
<dbReference type="Proteomes" id="UP001434419">
    <property type="component" value="Unassembled WGS sequence"/>
</dbReference>
<feature type="domain" description="MIP18 family-like" evidence="1">
    <location>
        <begin position="11"/>
        <end position="83"/>
    </location>
</feature>